<evidence type="ECO:0000256" key="1">
    <source>
        <dbReference type="ARBA" id="ARBA00023015"/>
    </source>
</evidence>
<name>A0A6I4VQP4_9BACL</name>
<keyword evidence="6" id="KW-1185">Reference proteome</keyword>
<dbReference type="GO" id="GO:0003677">
    <property type="term" value="F:DNA binding"/>
    <property type="evidence" value="ECO:0007669"/>
    <property type="project" value="UniProtKB-KW"/>
</dbReference>
<dbReference type="Gene3D" id="1.10.10.10">
    <property type="entry name" value="Winged helix-like DNA-binding domain superfamily/Winged helix DNA-binding domain"/>
    <property type="match status" value="1"/>
</dbReference>
<dbReference type="InterPro" id="IPR000835">
    <property type="entry name" value="HTH_MarR-typ"/>
</dbReference>
<dbReference type="PANTHER" id="PTHR42756">
    <property type="entry name" value="TRANSCRIPTIONAL REGULATOR, MARR"/>
    <property type="match status" value="1"/>
</dbReference>
<dbReference type="EMBL" id="WUUL01000002">
    <property type="protein sequence ID" value="MXQ52711.1"/>
    <property type="molecule type" value="Genomic_DNA"/>
</dbReference>
<reference evidence="5 6" key="1">
    <citation type="submission" date="2019-12" db="EMBL/GenBank/DDBJ databases">
        <title>Whole-genome analyses of novel actinobacteria.</title>
        <authorList>
            <person name="Sahin N."/>
            <person name="Saygin H."/>
        </authorList>
    </citation>
    <scope>NUCLEOTIDE SEQUENCE [LARGE SCALE GENOMIC DNA]</scope>
    <source>
        <strain evidence="5 6">KC615</strain>
    </source>
</reference>
<protein>
    <submittedName>
        <fullName evidence="5">MarR family transcriptional regulator</fullName>
    </submittedName>
</protein>
<keyword evidence="2" id="KW-0238">DNA-binding</keyword>
<evidence type="ECO:0000256" key="2">
    <source>
        <dbReference type="ARBA" id="ARBA00023125"/>
    </source>
</evidence>
<proteinExistence type="predicted"/>
<dbReference type="Proteomes" id="UP000430692">
    <property type="component" value="Unassembled WGS sequence"/>
</dbReference>
<sequence length="143" mass="16863">MTDNEVLEFVSAMRYCVKRSFHIMHEHFKKYNLTIPQGQVLRVLNQKGPLSLVELSKELDSKPSSMSGLIDRLVKTDMVTRQRDEKDRRIVWIALSAKSKELFTKFPYTQAQYYRTYLEKLTDEEFSQLSVNLQKLVRILEEG</sequence>
<evidence type="ECO:0000313" key="5">
    <source>
        <dbReference type="EMBL" id="MXQ52711.1"/>
    </source>
</evidence>
<dbReference type="Pfam" id="PF01047">
    <property type="entry name" value="MarR"/>
    <property type="match status" value="1"/>
</dbReference>
<comment type="caution">
    <text evidence="5">The sequence shown here is derived from an EMBL/GenBank/DDBJ whole genome shotgun (WGS) entry which is preliminary data.</text>
</comment>
<accession>A0A6I4VQP4</accession>
<dbReference type="SUPFAM" id="SSF46785">
    <property type="entry name" value="Winged helix' DNA-binding domain"/>
    <property type="match status" value="1"/>
</dbReference>
<dbReference type="GO" id="GO:0003700">
    <property type="term" value="F:DNA-binding transcription factor activity"/>
    <property type="evidence" value="ECO:0007669"/>
    <property type="project" value="InterPro"/>
</dbReference>
<dbReference type="RefSeq" id="WP_160799860.1">
    <property type="nucleotide sequence ID" value="NZ_WUUL01000002.1"/>
</dbReference>
<evidence type="ECO:0000259" key="4">
    <source>
        <dbReference type="PROSITE" id="PS50995"/>
    </source>
</evidence>
<dbReference type="InterPro" id="IPR036388">
    <property type="entry name" value="WH-like_DNA-bd_sf"/>
</dbReference>
<keyword evidence="1" id="KW-0805">Transcription regulation</keyword>
<dbReference type="AlphaFoldDB" id="A0A6I4VQP4"/>
<dbReference type="SMART" id="SM00347">
    <property type="entry name" value="HTH_MARR"/>
    <property type="match status" value="1"/>
</dbReference>
<dbReference type="PANTHER" id="PTHR42756:SF1">
    <property type="entry name" value="TRANSCRIPTIONAL REPRESSOR OF EMRAB OPERON"/>
    <property type="match status" value="1"/>
</dbReference>
<gene>
    <name evidence="5" type="ORF">GSM42_02990</name>
</gene>
<organism evidence="5 6">
    <name type="scientific">Shimazuella alba</name>
    <dbReference type="NCBI Taxonomy" id="2690964"/>
    <lineage>
        <taxon>Bacteria</taxon>
        <taxon>Bacillati</taxon>
        <taxon>Bacillota</taxon>
        <taxon>Bacilli</taxon>
        <taxon>Bacillales</taxon>
        <taxon>Thermoactinomycetaceae</taxon>
        <taxon>Shimazuella</taxon>
    </lineage>
</organism>
<dbReference type="InterPro" id="IPR036390">
    <property type="entry name" value="WH_DNA-bd_sf"/>
</dbReference>
<dbReference type="PROSITE" id="PS50995">
    <property type="entry name" value="HTH_MARR_2"/>
    <property type="match status" value="1"/>
</dbReference>
<dbReference type="PRINTS" id="PR00598">
    <property type="entry name" value="HTHMARR"/>
</dbReference>
<feature type="domain" description="HTH marR-type" evidence="4">
    <location>
        <begin position="3"/>
        <end position="138"/>
    </location>
</feature>
<keyword evidence="3" id="KW-0804">Transcription</keyword>
<evidence type="ECO:0000256" key="3">
    <source>
        <dbReference type="ARBA" id="ARBA00023163"/>
    </source>
</evidence>
<evidence type="ECO:0000313" key="6">
    <source>
        <dbReference type="Proteomes" id="UP000430692"/>
    </source>
</evidence>